<evidence type="ECO:0000313" key="1">
    <source>
        <dbReference type="EMBL" id="KAH9501578.1"/>
    </source>
</evidence>
<dbReference type="EMBL" id="ASGP02000006">
    <property type="protein sequence ID" value="KAH9501578.1"/>
    <property type="molecule type" value="Genomic_DNA"/>
</dbReference>
<name>A0A922HRY8_DERFA</name>
<reference evidence="1" key="2">
    <citation type="journal article" date="2022" name="Res Sq">
        <title>Comparative Genomics Reveals Insights into the Divergent Evolution of Astigmatic Mites and Household Pest Adaptations.</title>
        <authorList>
            <person name="Xiong Q."/>
            <person name="Wan A.T.-Y."/>
            <person name="Liu X.-Y."/>
            <person name="Fung C.S.-H."/>
            <person name="Xiao X."/>
            <person name="Malainual N."/>
            <person name="Hou J."/>
            <person name="Wang L."/>
            <person name="Wang M."/>
            <person name="Yang K."/>
            <person name="Cui Y."/>
            <person name="Leung E."/>
            <person name="Nong W."/>
            <person name="Shin S.-K."/>
            <person name="Au S."/>
            <person name="Jeong K.Y."/>
            <person name="Chew F.T."/>
            <person name="Hui J."/>
            <person name="Leung T.F."/>
            <person name="Tungtrongchitr A."/>
            <person name="Zhong N."/>
            <person name="Liu Z."/>
            <person name="Tsui S."/>
        </authorList>
    </citation>
    <scope>NUCLEOTIDE SEQUENCE</scope>
    <source>
        <strain evidence="1">Derf</strain>
        <tissue evidence="1">Whole organism</tissue>
    </source>
</reference>
<evidence type="ECO:0000313" key="2">
    <source>
        <dbReference type="Proteomes" id="UP000790347"/>
    </source>
</evidence>
<gene>
    <name evidence="1" type="ORF">DERF_012419</name>
</gene>
<feature type="non-terminal residue" evidence="1">
    <location>
        <position position="1"/>
    </location>
</feature>
<comment type="caution">
    <text evidence="1">The sequence shown here is derived from an EMBL/GenBank/DDBJ whole genome shotgun (WGS) entry which is preliminary data.</text>
</comment>
<protein>
    <submittedName>
        <fullName evidence="1">Uncharacterized protein</fullName>
    </submittedName>
</protein>
<organism evidence="1 2">
    <name type="scientific">Dermatophagoides farinae</name>
    <name type="common">American house dust mite</name>
    <dbReference type="NCBI Taxonomy" id="6954"/>
    <lineage>
        <taxon>Eukaryota</taxon>
        <taxon>Metazoa</taxon>
        <taxon>Ecdysozoa</taxon>
        <taxon>Arthropoda</taxon>
        <taxon>Chelicerata</taxon>
        <taxon>Arachnida</taxon>
        <taxon>Acari</taxon>
        <taxon>Acariformes</taxon>
        <taxon>Sarcoptiformes</taxon>
        <taxon>Astigmata</taxon>
        <taxon>Psoroptidia</taxon>
        <taxon>Analgoidea</taxon>
        <taxon>Pyroglyphidae</taxon>
        <taxon>Dermatophagoidinae</taxon>
        <taxon>Dermatophagoides</taxon>
    </lineage>
</organism>
<sequence>MGLPFLNIKASYVVDRSIQMNRERNKRYRYAIAIGSTFHAILNRGLCTNLIQSTSLLDSWITVNRKHRSISSDTVVLMCCSGFECHIIVHWCKHRAPYYSSSCPSGTEV</sequence>
<dbReference type="AlphaFoldDB" id="A0A922HRY8"/>
<proteinExistence type="predicted"/>
<reference evidence="1" key="1">
    <citation type="submission" date="2013-05" db="EMBL/GenBank/DDBJ databases">
        <authorList>
            <person name="Yim A.K.Y."/>
            <person name="Chan T.F."/>
            <person name="Ji K.M."/>
            <person name="Liu X.Y."/>
            <person name="Zhou J.W."/>
            <person name="Li R.Q."/>
            <person name="Yang K.Y."/>
            <person name="Li J."/>
            <person name="Li M."/>
            <person name="Law P.T.W."/>
            <person name="Wu Y.L."/>
            <person name="Cai Z.L."/>
            <person name="Qin H."/>
            <person name="Bao Y."/>
            <person name="Leung R.K.K."/>
            <person name="Ng P.K.S."/>
            <person name="Zou J."/>
            <person name="Zhong X.J."/>
            <person name="Ran P.X."/>
            <person name="Zhong N.S."/>
            <person name="Liu Z.G."/>
            <person name="Tsui S.K.W."/>
        </authorList>
    </citation>
    <scope>NUCLEOTIDE SEQUENCE</scope>
    <source>
        <strain evidence="1">Derf</strain>
        <tissue evidence="1">Whole organism</tissue>
    </source>
</reference>
<accession>A0A922HRY8</accession>
<dbReference type="Proteomes" id="UP000790347">
    <property type="component" value="Unassembled WGS sequence"/>
</dbReference>
<keyword evidence="2" id="KW-1185">Reference proteome</keyword>